<accession>A0A4Y2IFX0</accession>
<dbReference type="AlphaFoldDB" id="A0A4Y2IFX0"/>
<organism evidence="2 3">
    <name type="scientific">Araneus ventricosus</name>
    <name type="common">Orbweaver spider</name>
    <name type="synonym">Epeira ventricosa</name>
    <dbReference type="NCBI Taxonomy" id="182803"/>
    <lineage>
        <taxon>Eukaryota</taxon>
        <taxon>Metazoa</taxon>
        <taxon>Ecdysozoa</taxon>
        <taxon>Arthropoda</taxon>
        <taxon>Chelicerata</taxon>
        <taxon>Arachnida</taxon>
        <taxon>Araneae</taxon>
        <taxon>Araneomorphae</taxon>
        <taxon>Entelegynae</taxon>
        <taxon>Araneoidea</taxon>
        <taxon>Araneidae</taxon>
        <taxon>Araneus</taxon>
    </lineage>
</organism>
<feature type="region of interest" description="Disordered" evidence="1">
    <location>
        <begin position="1"/>
        <end position="73"/>
    </location>
</feature>
<keyword evidence="3" id="KW-1185">Reference proteome</keyword>
<dbReference type="EMBL" id="BGPR01002628">
    <property type="protein sequence ID" value="GBM76524.1"/>
    <property type="molecule type" value="Genomic_DNA"/>
</dbReference>
<proteinExistence type="predicted"/>
<protein>
    <submittedName>
        <fullName evidence="2">Uncharacterized protein</fullName>
    </submittedName>
</protein>
<dbReference type="Proteomes" id="UP000499080">
    <property type="component" value="Unassembled WGS sequence"/>
</dbReference>
<gene>
    <name evidence="2" type="ORF">AVEN_128831_1</name>
</gene>
<comment type="caution">
    <text evidence="2">The sequence shown here is derived from an EMBL/GenBank/DDBJ whole genome shotgun (WGS) entry which is preliminary data.</text>
</comment>
<name>A0A4Y2IFX0_ARAVE</name>
<sequence length="73" mass="7588">MGTAQLVGTPPTAVHKYEPRATRGLPSNTPRKQGCEGKGSGGLVLSSRPWGRRAPGSEPDSTEDPSCMGPVAR</sequence>
<reference evidence="2 3" key="1">
    <citation type="journal article" date="2019" name="Sci. Rep.">
        <title>Orb-weaving spider Araneus ventricosus genome elucidates the spidroin gene catalogue.</title>
        <authorList>
            <person name="Kono N."/>
            <person name="Nakamura H."/>
            <person name="Ohtoshi R."/>
            <person name="Moran D.A.P."/>
            <person name="Shinohara A."/>
            <person name="Yoshida Y."/>
            <person name="Fujiwara M."/>
            <person name="Mori M."/>
            <person name="Tomita M."/>
            <person name="Arakawa K."/>
        </authorList>
    </citation>
    <scope>NUCLEOTIDE SEQUENCE [LARGE SCALE GENOMIC DNA]</scope>
</reference>
<evidence type="ECO:0000256" key="1">
    <source>
        <dbReference type="SAM" id="MobiDB-lite"/>
    </source>
</evidence>
<evidence type="ECO:0000313" key="3">
    <source>
        <dbReference type="Proteomes" id="UP000499080"/>
    </source>
</evidence>
<evidence type="ECO:0000313" key="2">
    <source>
        <dbReference type="EMBL" id="GBM76524.1"/>
    </source>
</evidence>